<proteinExistence type="predicted"/>
<evidence type="ECO:0000313" key="2">
    <source>
        <dbReference type="EMBL" id="WKK77154.2"/>
    </source>
</evidence>
<evidence type="ECO:0000313" key="3">
    <source>
        <dbReference type="Proteomes" id="UP001230496"/>
    </source>
</evidence>
<protein>
    <recommendedName>
        <fullName evidence="4">Lipoprotein</fullName>
    </recommendedName>
</protein>
<dbReference type="RefSeq" id="WP_308349846.1">
    <property type="nucleotide sequence ID" value="NZ_CP129971.1"/>
</dbReference>
<evidence type="ECO:0000256" key="1">
    <source>
        <dbReference type="SAM" id="MobiDB-lite"/>
    </source>
</evidence>
<dbReference type="PROSITE" id="PS51257">
    <property type="entry name" value="PROKAR_LIPOPROTEIN"/>
    <property type="match status" value="1"/>
</dbReference>
<reference evidence="2 3" key="1">
    <citation type="submission" date="2023-08" db="EMBL/GenBank/DDBJ databases">
        <title>Comparative genomics and taxonomic characterization of three novel marine species of genus Marivirga.</title>
        <authorList>
            <person name="Muhammad N."/>
            <person name="Kim S.-G."/>
        </authorList>
    </citation>
    <scope>NUCLEOTIDE SEQUENCE [LARGE SCALE GENOMIC DNA]</scope>
    <source>
        <strain evidence="2 3">BDSF4-3</strain>
    </source>
</reference>
<dbReference type="AlphaFoldDB" id="A0AA49GCZ0"/>
<accession>A0AA49GCZ0</accession>
<dbReference type="Proteomes" id="UP001230496">
    <property type="component" value="Chromosome"/>
</dbReference>
<keyword evidence="3" id="KW-1185">Reference proteome</keyword>
<feature type="region of interest" description="Disordered" evidence="1">
    <location>
        <begin position="21"/>
        <end position="40"/>
    </location>
</feature>
<dbReference type="KEGG" id="msaa:QYS49_08075"/>
<gene>
    <name evidence="2" type="ORF">QYS49_08075</name>
</gene>
<dbReference type="EMBL" id="CP129971">
    <property type="protein sequence ID" value="WKK77154.2"/>
    <property type="molecule type" value="Genomic_DNA"/>
</dbReference>
<evidence type="ECO:0008006" key="4">
    <source>
        <dbReference type="Google" id="ProtNLM"/>
    </source>
</evidence>
<sequence>MKNILLLSTFILTIFACQPTEKTEEKQEPTKEDSTSFDATKSDQKAVELADKVIAAHGGEENWNNTRYIAWNFLGARDLIWDKYTGNVRIDFPGQESTYLININQDTGRVKIGERELTKADSLAKYIERGKQIWVNDSYWLVFPFKLKDPGVQLKYVGQDTTKNGEEAEVISLTFEKVGFTPQNKYKAYIDPQSHLLLQWDYFRNASDSAASFQNVWTDYQEYGDIMLSSGRDERELGNIKVAQEWDDGVFEEF</sequence>
<name>A0AA49GCZ0_9BACT</name>
<organism evidence="2 3">
    <name type="scientific">Marivirga salinarum</name>
    <dbReference type="NCBI Taxonomy" id="3059078"/>
    <lineage>
        <taxon>Bacteria</taxon>
        <taxon>Pseudomonadati</taxon>
        <taxon>Bacteroidota</taxon>
        <taxon>Cytophagia</taxon>
        <taxon>Cytophagales</taxon>
        <taxon>Marivirgaceae</taxon>
        <taxon>Marivirga</taxon>
    </lineage>
</organism>